<accession>A0A817A068</accession>
<dbReference type="EMBL" id="CAJOBF010000360">
    <property type="protein sequence ID" value="CAF3804633.1"/>
    <property type="molecule type" value="Genomic_DNA"/>
</dbReference>
<reference evidence="4" key="1">
    <citation type="submission" date="2021-02" db="EMBL/GenBank/DDBJ databases">
        <authorList>
            <person name="Nowell W R."/>
        </authorList>
    </citation>
    <scope>NUCLEOTIDE SEQUENCE</scope>
</reference>
<dbReference type="Proteomes" id="UP000663866">
    <property type="component" value="Unassembled WGS sequence"/>
</dbReference>
<sequence length="158" mass="17959">MYKNAHCHEPRNTTTRAPSPVRELASNYVQWNLTEVQIKNLLLVNDPTSRSNSPAWKRPVPGSSVDFVEAVFRLENFRIFSGDFRSIPAEKHRNLTGIRRKSSIGFLTGILLPCSSVFPCFPAGYGDFTAYFLEYSTGFGGQNVRPEQLQQQLNNYRI</sequence>
<dbReference type="EMBL" id="CAJNRG010017885">
    <property type="protein sequence ID" value="CAF2241468.1"/>
    <property type="molecule type" value="Genomic_DNA"/>
</dbReference>
<dbReference type="Proteomes" id="UP000663887">
    <property type="component" value="Unassembled WGS sequence"/>
</dbReference>
<gene>
    <name evidence="5" type="ORF">BYL167_LOCUS812</name>
    <name evidence="1" type="ORF">CJN711_LOCUS21345</name>
    <name evidence="9" type="ORF">GIL414_LOCUS3906</name>
    <name evidence="2" type="ORF">KQP761_LOCUS23971</name>
    <name evidence="6" type="ORF">OVN521_LOCUS1738</name>
    <name evidence="8" type="ORF">SMN809_LOCUS2643</name>
    <name evidence="7" type="ORF">UXM345_LOCUS5017</name>
    <name evidence="3" type="ORF">WKI299_LOCUS34948</name>
    <name evidence="4" type="ORF">XDN619_LOCUS34825</name>
</gene>
<dbReference type="EMBL" id="CAJOBJ010000896">
    <property type="protein sequence ID" value="CAF3849931.1"/>
    <property type="molecule type" value="Genomic_DNA"/>
</dbReference>
<evidence type="ECO:0000313" key="1">
    <source>
        <dbReference type="EMBL" id="CAF1388913.1"/>
    </source>
</evidence>
<evidence type="ECO:0000313" key="2">
    <source>
        <dbReference type="EMBL" id="CAF1615653.1"/>
    </source>
</evidence>
<evidence type="ECO:0000313" key="6">
    <source>
        <dbReference type="EMBL" id="CAF3761952.1"/>
    </source>
</evidence>
<dbReference type="EMBL" id="CAJNRF010016718">
    <property type="protein sequence ID" value="CAF2209886.1"/>
    <property type="molecule type" value="Genomic_DNA"/>
</dbReference>
<evidence type="ECO:0000313" key="10">
    <source>
        <dbReference type="Proteomes" id="UP000663866"/>
    </source>
</evidence>
<dbReference type="Proteomes" id="UP000663842">
    <property type="component" value="Unassembled WGS sequence"/>
</dbReference>
<name>A0A817A068_9BILA</name>
<evidence type="ECO:0000313" key="3">
    <source>
        <dbReference type="EMBL" id="CAF2209886.1"/>
    </source>
</evidence>
<evidence type="ECO:0000313" key="11">
    <source>
        <dbReference type="Proteomes" id="UP000663887"/>
    </source>
</evidence>
<keyword evidence="10" id="KW-1185">Reference proteome</keyword>
<proteinExistence type="predicted"/>
<dbReference type="EMBL" id="CAJNOW010012899">
    <property type="protein sequence ID" value="CAF1615653.1"/>
    <property type="molecule type" value="Genomic_DNA"/>
</dbReference>
<dbReference type="Proteomes" id="UP000663855">
    <property type="component" value="Unassembled WGS sequence"/>
</dbReference>
<evidence type="ECO:0000313" key="7">
    <source>
        <dbReference type="EMBL" id="CAF3804633.1"/>
    </source>
</evidence>
<dbReference type="EMBL" id="CAJOBG010000124">
    <property type="protein sequence ID" value="CAF3761952.1"/>
    <property type="molecule type" value="Genomic_DNA"/>
</dbReference>
<evidence type="ECO:0000313" key="9">
    <source>
        <dbReference type="EMBL" id="CAF3849931.1"/>
    </source>
</evidence>
<protein>
    <submittedName>
        <fullName evidence="4">Uncharacterized protein</fullName>
    </submittedName>
</protein>
<evidence type="ECO:0000313" key="8">
    <source>
        <dbReference type="EMBL" id="CAF3827179.1"/>
    </source>
</evidence>
<evidence type="ECO:0000313" key="4">
    <source>
        <dbReference type="EMBL" id="CAF2241468.1"/>
    </source>
</evidence>
<dbReference type="OrthoDB" id="9990920at2759"/>
<dbReference type="Proteomes" id="UP000681720">
    <property type="component" value="Unassembled WGS sequence"/>
</dbReference>
<dbReference type="Proteomes" id="UP000663834">
    <property type="component" value="Unassembled WGS sequence"/>
</dbReference>
<evidence type="ECO:0000313" key="5">
    <source>
        <dbReference type="EMBL" id="CAF3760084.1"/>
    </source>
</evidence>
<dbReference type="EMBL" id="CAJOBH010000101">
    <property type="protein sequence ID" value="CAF3760084.1"/>
    <property type="molecule type" value="Genomic_DNA"/>
</dbReference>
<comment type="caution">
    <text evidence="4">The sequence shown here is derived from an EMBL/GenBank/DDBJ whole genome shotgun (WGS) entry which is preliminary data.</text>
</comment>
<dbReference type="AlphaFoldDB" id="A0A817A068"/>
<organism evidence="4 11">
    <name type="scientific">Rotaria magnacalcarata</name>
    <dbReference type="NCBI Taxonomy" id="392030"/>
    <lineage>
        <taxon>Eukaryota</taxon>
        <taxon>Metazoa</taxon>
        <taxon>Spiralia</taxon>
        <taxon>Gnathifera</taxon>
        <taxon>Rotifera</taxon>
        <taxon>Eurotatoria</taxon>
        <taxon>Bdelloidea</taxon>
        <taxon>Philodinida</taxon>
        <taxon>Philodinidae</taxon>
        <taxon>Rotaria</taxon>
    </lineage>
</organism>
<dbReference type="EMBL" id="CAJNOV010010082">
    <property type="protein sequence ID" value="CAF1388913.1"/>
    <property type="molecule type" value="Genomic_DNA"/>
</dbReference>
<dbReference type="Proteomes" id="UP000676336">
    <property type="component" value="Unassembled WGS sequence"/>
</dbReference>
<dbReference type="Proteomes" id="UP000663856">
    <property type="component" value="Unassembled WGS sequence"/>
</dbReference>
<dbReference type="EMBL" id="CAJOBI010000496">
    <property type="protein sequence ID" value="CAF3827179.1"/>
    <property type="molecule type" value="Genomic_DNA"/>
</dbReference>
<dbReference type="Proteomes" id="UP000681967">
    <property type="component" value="Unassembled WGS sequence"/>
</dbReference>